<evidence type="ECO:0000256" key="11">
    <source>
        <dbReference type="RuleBase" id="RU003357"/>
    </source>
</evidence>
<dbReference type="EMBL" id="DPIY01000007">
    <property type="protein sequence ID" value="HCT57152.1"/>
    <property type="molecule type" value="Genomic_DNA"/>
</dbReference>
<keyword evidence="4 10" id="KW-0812">Transmembrane</keyword>
<sequence length="995" mass="106407">MTDSPSCRSSDLVVHFLPLRCAMSLLLRRVLALTVLALGVLPVAASRLAAQSGTITGKVTDAATRRPLENAQVQAQLVGGQSYGAISGADGAFRVVNLPDGTYNVTVRMLGFEQRTFTAQRPGANIDAALTERPTQLNQTVVTASRSRPEKALDAPAQISVVSSERIEERPAVTVTDHLRSTPGVDISRGGIAQSNVVARGFNNAFSGSMLMLQDYRFAGVPSLRVNVPFMFTGTNEDIDRMEVLLGPASALYGPNSSNGVLHVITKSPFASQGTTISVDGGERSVMRAGVRHAAKLNDKFAVKLSGEYMRGKDWEFTELSEPAVFPSTTDVPASRRGKANDRNFDLERFTGEARMDIRPTENTEAITTVGHTNIGSGIEYTGANGAAQIKGWTYTSLQQRFRWNRLFAQAFVNMSNAGNDNAQSDEGTYLLRSGKPIVDKSKVWAVQLQHGFDLGAKQSFTYGVDYIATNPETGNTINGGNEDVDNVTEYGGYLQSSTKPNKYFELLLAARGDANNVIEGQFFSPRAALIFKPTETQNIRFTYNRAFSTPANFSFFLDLIQSPNLGGSGFDLYARGNPPKNGFQFNRSCATGSAFGSYCMKSAYASQGQFVGTSAAAAFPGAVQALSSRLTPGIAAGLQAGGMPAAQAQALASGIVQYLGTRTPTNADLATRVSYISSATTPLAANDLQDIKPLSASFNNTFEVGYKGILGDRFRWDISYWGQQRGDVGTTAALSTPNVFFGNPTQLGGYLGQQIGAYLAGAGVPAQQIPGIASALATSLTPSVAGLPLGVVTFANGNTAPNAIYATYLTVPGKIWVSGLDMATDVVATDRLTFDMAFSWQSRNVFNNIAGGNNLPLMSNSPNSRGALGMRYRNENNGMGFELRTRYNEAYPVNSSVHATNYAFPIAAGRPGAAANPTIGANRCSPVGAGAYCYAGVPEAVTFDAQVSKRFDLGGKQKLLWTINAQNMFDNQVRTFPGMPEIGRMVMTRLQYSF</sequence>
<comment type="caution">
    <text evidence="14">The sequence shown here is derived from an EMBL/GenBank/DDBJ whole genome shotgun (WGS) entry which is preliminary data.</text>
</comment>
<evidence type="ECO:0000256" key="4">
    <source>
        <dbReference type="ARBA" id="ARBA00022692"/>
    </source>
</evidence>
<dbReference type="InterPro" id="IPR012910">
    <property type="entry name" value="Plug_dom"/>
</dbReference>
<dbReference type="GO" id="GO:0009279">
    <property type="term" value="C:cell outer membrane"/>
    <property type="evidence" value="ECO:0007669"/>
    <property type="project" value="UniProtKB-SubCell"/>
</dbReference>
<dbReference type="Pfam" id="PF07715">
    <property type="entry name" value="Plug"/>
    <property type="match status" value="1"/>
</dbReference>
<dbReference type="PANTHER" id="PTHR30069">
    <property type="entry name" value="TONB-DEPENDENT OUTER MEMBRANE RECEPTOR"/>
    <property type="match status" value="1"/>
</dbReference>
<keyword evidence="6 11" id="KW-0798">TonB box</keyword>
<evidence type="ECO:0000256" key="8">
    <source>
        <dbReference type="ARBA" id="ARBA00023170"/>
    </source>
</evidence>
<dbReference type="InterPro" id="IPR039426">
    <property type="entry name" value="TonB-dep_rcpt-like"/>
</dbReference>
<dbReference type="AlphaFoldDB" id="A0A3D4V8V0"/>
<proteinExistence type="inferred from homology"/>
<dbReference type="Gene3D" id="2.40.170.20">
    <property type="entry name" value="TonB-dependent receptor, beta-barrel domain"/>
    <property type="match status" value="2"/>
</dbReference>
<evidence type="ECO:0000256" key="7">
    <source>
        <dbReference type="ARBA" id="ARBA00023136"/>
    </source>
</evidence>
<keyword evidence="2 10" id="KW-0813">Transport</keyword>
<dbReference type="Pfam" id="PF13620">
    <property type="entry name" value="CarboxypepD_reg"/>
    <property type="match status" value="1"/>
</dbReference>
<dbReference type="GO" id="GO:0044718">
    <property type="term" value="P:siderophore transmembrane transport"/>
    <property type="evidence" value="ECO:0007669"/>
    <property type="project" value="TreeGrafter"/>
</dbReference>
<dbReference type="PANTHER" id="PTHR30069:SF29">
    <property type="entry name" value="HEMOGLOBIN AND HEMOGLOBIN-HAPTOGLOBIN-BINDING PROTEIN 1-RELATED"/>
    <property type="match status" value="1"/>
</dbReference>
<evidence type="ECO:0000313" key="15">
    <source>
        <dbReference type="Proteomes" id="UP000264071"/>
    </source>
</evidence>
<dbReference type="SUPFAM" id="SSF49464">
    <property type="entry name" value="Carboxypeptidase regulatory domain-like"/>
    <property type="match status" value="1"/>
</dbReference>
<dbReference type="GO" id="GO:0015344">
    <property type="term" value="F:siderophore uptake transmembrane transporter activity"/>
    <property type="evidence" value="ECO:0007669"/>
    <property type="project" value="TreeGrafter"/>
</dbReference>
<name>A0A3D4V8V0_9BACT</name>
<evidence type="ECO:0000256" key="9">
    <source>
        <dbReference type="ARBA" id="ARBA00023237"/>
    </source>
</evidence>
<dbReference type="PROSITE" id="PS52016">
    <property type="entry name" value="TONB_DEPENDENT_REC_3"/>
    <property type="match status" value="1"/>
</dbReference>
<dbReference type="SUPFAM" id="SSF56935">
    <property type="entry name" value="Porins"/>
    <property type="match status" value="1"/>
</dbReference>
<accession>A0A3D4V8V0</accession>
<feature type="domain" description="TonB-dependent receptor plug" evidence="13">
    <location>
        <begin position="153"/>
        <end position="261"/>
    </location>
</feature>
<keyword evidence="9 10" id="KW-0998">Cell outer membrane</keyword>
<keyword evidence="7 10" id="KW-0472">Membrane</keyword>
<dbReference type="Pfam" id="PF00593">
    <property type="entry name" value="TonB_dep_Rec_b-barrel"/>
    <property type="match status" value="1"/>
</dbReference>
<evidence type="ECO:0000259" key="13">
    <source>
        <dbReference type="Pfam" id="PF07715"/>
    </source>
</evidence>
<evidence type="ECO:0000313" key="14">
    <source>
        <dbReference type="EMBL" id="HCT57152.1"/>
    </source>
</evidence>
<dbReference type="InterPro" id="IPR036942">
    <property type="entry name" value="Beta-barrel_TonB_sf"/>
</dbReference>
<keyword evidence="8 14" id="KW-0675">Receptor</keyword>
<feature type="domain" description="TonB-dependent receptor-like beta-barrel" evidence="12">
    <location>
        <begin position="340"/>
        <end position="578"/>
    </location>
</feature>
<evidence type="ECO:0000256" key="10">
    <source>
        <dbReference type="PROSITE-ProRule" id="PRU01360"/>
    </source>
</evidence>
<keyword evidence="5" id="KW-0732">Signal</keyword>
<organism evidence="14 15">
    <name type="scientific">Gemmatimonas aurantiaca</name>
    <dbReference type="NCBI Taxonomy" id="173480"/>
    <lineage>
        <taxon>Bacteria</taxon>
        <taxon>Pseudomonadati</taxon>
        <taxon>Gemmatimonadota</taxon>
        <taxon>Gemmatimonadia</taxon>
        <taxon>Gemmatimonadales</taxon>
        <taxon>Gemmatimonadaceae</taxon>
        <taxon>Gemmatimonas</taxon>
    </lineage>
</organism>
<evidence type="ECO:0000256" key="2">
    <source>
        <dbReference type="ARBA" id="ARBA00022448"/>
    </source>
</evidence>
<dbReference type="InterPro" id="IPR037066">
    <property type="entry name" value="Plug_dom_sf"/>
</dbReference>
<reference evidence="14 15" key="1">
    <citation type="journal article" date="2018" name="Nat. Biotechnol.">
        <title>A standardized bacterial taxonomy based on genome phylogeny substantially revises the tree of life.</title>
        <authorList>
            <person name="Parks D.H."/>
            <person name="Chuvochina M."/>
            <person name="Waite D.W."/>
            <person name="Rinke C."/>
            <person name="Skarshewski A."/>
            <person name="Chaumeil P.A."/>
            <person name="Hugenholtz P."/>
        </authorList>
    </citation>
    <scope>NUCLEOTIDE SEQUENCE [LARGE SCALE GENOMIC DNA]</scope>
    <source>
        <strain evidence="14">UBA8844</strain>
    </source>
</reference>
<dbReference type="InterPro" id="IPR008969">
    <property type="entry name" value="CarboxyPept-like_regulatory"/>
</dbReference>
<comment type="subcellular location">
    <subcellularLocation>
        <location evidence="1 10">Cell outer membrane</location>
        <topology evidence="1 10">Multi-pass membrane protein</topology>
    </subcellularLocation>
</comment>
<dbReference type="Gene3D" id="2.170.130.10">
    <property type="entry name" value="TonB-dependent receptor, plug domain"/>
    <property type="match status" value="1"/>
</dbReference>
<dbReference type="InterPro" id="IPR000531">
    <property type="entry name" value="Beta-barrel_TonB"/>
</dbReference>
<evidence type="ECO:0000259" key="12">
    <source>
        <dbReference type="Pfam" id="PF00593"/>
    </source>
</evidence>
<comment type="similarity">
    <text evidence="10 11">Belongs to the TonB-dependent receptor family.</text>
</comment>
<protein>
    <submittedName>
        <fullName evidence="14">TonB-dependent receptor</fullName>
    </submittedName>
</protein>
<gene>
    <name evidence="14" type="ORF">DGD08_08050</name>
</gene>
<evidence type="ECO:0000256" key="6">
    <source>
        <dbReference type="ARBA" id="ARBA00023077"/>
    </source>
</evidence>
<dbReference type="Proteomes" id="UP000264071">
    <property type="component" value="Unassembled WGS sequence"/>
</dbReference>
<dbReference type="Gene3D" id="2.60.40.1120">
    <property type="entry name" value="Carboxypeptidase-like, regulatory domain"/>
    <property type="match status" value="1"/>
</dbReference>
<evidence type="ECO:0000256" key="3">
    <source>
        <dbReference type="ARBA" id="ARBA00022452"/>
    </source>
</evidence>
<keyword evidence="3 10" id="KW-1134">Transmembrane beta strand</keyword>
<evidence type="ECO:0000256" key="1">
    <source>
        <dbReference type="ARBA" id="ARBA00004571"/>
    </source>
</evidence>
<evidence type="ECO:0000256" key="5">
    <source>
        <dbReference type="ARBA" id="ARBA00022729"/>
    </source>
</evidence>